<dbReference type="AlphaFoldDB" id="A0A8H4RBT1"/>
<dbReference type="Proteomes" id="UP000566819">
    <property type="component" value="Unassembled WGS sequence"/>
</dbReference>
<proteinExistence type="predicted"/>
<sequence length="107" mass="12271">MLRSASRPLLLKASTASVRCTFDQRVAWHRKQPFPSRFGPYLLMHSPHQTRWNHEKPRRNHQNDQENATGDKKDAPQSSESEEETTSTVFIAPFVLILTVLQLQSAS</sequence>
<protein>
    <submittedName>
        <fullName evidence="2">Uncharacterized protein</fullName>
    </submittedName>
</protein>
<evidence type="ECO:0000313" key="2">
    <source>
        <dbReference type="EMBL" id="KAF4626416.1"/>
    </source>
</evidence>
<feature type="compositionally biased region" description="Basic and acidic residues" evidence="1">
    <location>
        <begin position="61"/>
        <end position="75"/>
    </location>
</feature>
<evidence type="ECO:0000313" key="3">
    <source>
        <dbReference type="Proteomes" id="UP000566819"/>
    </source>
</evidence>
<name>A0A8H4RBT1_9HELO</name>
<reference evidence="2 3" key="1">
    <citation type="submission" date="2020-03" db="EMBL/GenBank/DDBJ databases">
        <title>Draft Genome Sequence of Cudoniella acicularis.</title>
        <authorList>
            <person name="Buettner E."/>
            <person name="Kellner H."/>
        </authorList>
    </citation>
    <scope>NUCLEOTIDE SEQUENCE [LARGE SCALE GENOMIC DNA]</scope>
    <source>
        <strain evidence="2 3">DSM 108380</strain>
    </source>
</reference>
<organism evidence="2 3">
    <name type="scientific">Cudoniella acicularis</name>
    <dbReference type="NCBI Taxonomy" id="354080"/>
    <lineage>
        <taxon>Eukaryota</taxon>
        <taxon>Fungi</taxon>
        <taxon>Dikarya</taxon>
        <taxon>Ascomycota</taxon>
        <taxon>Pezizomycotina</taxon>
        <taxon>Leotiomycetes</taxon>
        <taxon>Helotiales</taxon>
        <taxon>Tricladiaceae</taxon>
        <taxon>Cudoniella</taxon>
    </lineage>
</organism>
<accession>A0A8H4RBT1</accession>
<gene>
    <name evidence="2" type="ORF">G7Y89_g11745</name>
</gene>
<evidence type="ECO:0000256" key="1">
    <source>
        <dbReference type="SAM" id="MobiDB-lite"/>
    </source>
</evidence>
<dbReference type="EMBL" id="JAAMPI010001157">
    <property type="protein sequence ID" value="KAF4626416.1"/>
    <property type="molecule type" value="Genomic_DNA"/>
</dbReference>
<keyword evidence="3" id="KW-1185">Reference proteome</keyword>
<feature type="region of interest" description="Disordered" evidence="1">
    <location>
        <begin position="45"/>
        <end position="86"/>
    </location>
</feature>
<comment type="caution">
    <text evidence="2">The sequence shown here is derived from an EMBL/GenBank/DDBJ whole genome shotgun (WGS) entry which is preliminary data.</text>
</comment>